<dbReference type="Proteomes" id="UP000694865">
    <property type="component" value="Unplaced"/>
</dbReference>
<accession>A0ABM0MED7</accession>
<feature type="compositionally biased region" description="Basic residues" evidence="1">
    <location>
        <begin position="63"/>
        <end position="72"/>
    </location>
</feature>
<evidence type="ECO:0000256" key="1">
    <source>
        <dbReference type="SAM" id="MobiDB-lite"/>
    </source>
</evidence>
<dbReference type="GeneID" id="102801086"/>
<evidence type="ECO:0000313" key="3">
    <source>
        <dbReference type="RefSeq" id="XP_006818378.1"/>
    </source>
</evidence>
<proteinExistence type="predicted"/>
<name>A0ABM0MED7_SACKO</name>
<keyword evidence="2" id="KW-1185">Reference proteome</keyword>
<gene>
    <name evidence="3" type="primary">LOC102801086</name>
</gene>
<feature type="compositionally biased region" description="Basic and acidic residues" evidence="1">
    <location>
        <begin position="20"/>
        <end position="33"/>
    </location>
</feature>
<feature type="compositionally biased region" description="Polar residues" evidence="1">
    <location>
        <begin position="1"/>
        <end position="19"/>
    </location>
</feature>
<dbReference type="RefSeq" id="XP_006818378.1">
    <property type="nucleotide sequence ID" value="XM_006818315.1"/>
</dbReference>
<evidence type="ECO:0000313" key="2">
    <source>
        <dbReference type="Proteomes" id="UP000694865"/>
    </source>
</evidence>
<feature type="region of interest" description="Disordered" evidence="1">
    <location>
        <begin position="1"/>
        <end position="117"/>
    </location>
</feature>
<feature type="compositionally biased region" description="Basic and acidic residues" evidence="1">
    <location>
        <begin position="44"/>
        <end position="62"/>
    </location>
</feature>
<organism evidence="2 3">
    <name type="scientific">Saccoglossus kowalevskii</name>
    <name type="common">Acorn worm</name>
    <dbReference type="NCBI Taxonomy" id="10224"/>
    <lineage>
        <taxon>Eukaryota</taxon>
        <taxon>Metazoa</taxon>
        <taxon>Hemichordata</taxon>
        <taxon>Enteropneusta</taxon>
        <taxon>Harrimaniidae</taxon>
        <taxon>Saccoglossus</taxon>
    </lineage>
</organism>
<sequence length="159" mass="18008">MENSTSSRKTGQEENTGTRNKNDEQKPDARRVGDPVSTLGKTQDMADKQKPKSADQGKDTRSGRHPGARRKVYKEDRTGRVLTAQKIPTHQDKEARHAWDTGPRTKAHKEDQQLLPSLNTKEKAKIIPARHGPGHVFGQQTETRRMTLNNRTEITEYSK</sequence>
<protein>
    <submittedName>
        <fullName evidence="3">Uncharacterized protein LOC102801086</fullName>
    </submittedName>
</protein>
<reference evidence="3" key="1">
    <citation type="submission" date="2025-08" db="UniProtKB">
        <authorList>
            <consortium name="RefSeq"/>
        </authorList>
    </citation>
    <scope>IDENTIFICATION</scope>
    <source>
        <tissue evidence="3">Testes</tissue>
    </source>
</reference>
<feature type="compositionally biased region" description="Basic and acidic residues" evidence="1">
    <location>
        <begin position="89"/>
        <end position="99"/>
    </location>
</feature>